<evidence type="ECO:0008006" key="3">
    <source>
        <dbReference type="Google" id="ProtNLM"/>
    </source>
</evidence>
<dbReference type="STRING" id="1038014.SAMN04487910_2144"/>
<dbReference type="Proteomes" id="UP000198521">
    <property type="component" value="Unassembled WGS sequence"/>
</dbReference>
<proteinExistence type="predicted"/>
<accession>A0A1H7NM08</accession>
<reference evidence="1 2" key="1">
    <citation type="submission" date="2016-10" db="EMBL/GenBank/DDBJ databases">
        <authorList>
            <person name="de Groot N.N."/>
        </authorList>
    </citation>
    <scope>NUCLEOTIDE SEQUENCE [LARGE SCALE GENOMIC DNA]</scope>
    <source>
        <strain evidence="1 2">DSM 25232</strain>
    </source>
</reference>
<dbReference type="AlphaFoldDB" id="A0A1H7NM08"/>
<evidence type="ECO:0000313" key="2">
    <source>
        <dbReference type="Proteomes" id="UP000198521"/>
    </source>
</evidence>
<dbReference type="OrthoDB" id="1466882at2"/>
<protein>
    <recommendedName>
        <fullName evidence="3">CarboxypepD_reg-like domain-containing protein</fullName>
    </recommendedName>
</protein>
<organism evidence="1 2">
    <name type="scientific">Aquimarina amphilecti</name>
    <dbReference type="NCBI Taxonomy" id="1038014"/>
    <lineage>
        <taxon>Bacteria</taxon>
        <taxon>Pseudomonadati</taxon>
        <taxon>Bacteroidota</taxon>
        <taxon>Flavobacteriia</taxon>
        <taxon>Flavobacteriales</taxon>
        <taxon>Flavobacteriaceae</taxon>
        <taxon>Aquimarina</taxon>
    </lineage>
</organism>
<keyword evidence="2" id="KW-1185">Reference proteome</keyword>
<sequence length="259" mass="29748">MRKELYVIISLMSSVGFSQDNEILRGKIVTDTIHRQSVNIINITKGIGTINDKVGFFEIRANKGDTIVFSSVQYYQKSHIVTKNDLKKASLSIQLEIKVNELDEVTISRYNLSGEAKEDIKKIETIEDKLPMFNAKLLDTTPFVHEMGAATVRNTTVDHRKNATAFNFIATGRMIASLFKKRKPKKVVRIPEVSDFYNGDFLVNELEIPEIEVYNFIDYLNQKVETKKVLKTGDELRVLEYLINQSEVFNTKNFQKEKN</sequence>
<dbReference type="RefSeq" id="WP_139195630.1">
    <property type="nucleotide sequence ID" value="NZ_FOAB01000003.1"/>
</dbReference>
<evidence type="ECO:0000313" key="1">
    <source>
        <dbReference type="EMBL" id="SEL24590.1"/>
    </source>
</evidence>
<dbReference type="EMBL" id="FOAB01000003">
    <property type="protein sequence ID" value="SEL24590.1"/>
    <property type="molecule type" value="Genomic_DNA"/>
</dbReference>
<gene>
    <name evidence="1" type="ORF">SAMN04487910_2144</name>
</gene>
<name>A0A1H7NM08_AQUAM</name>